<organism evidence="1 2">
    <name type="scientific">Cichorium intybus</name>
    <name type="common">Chicory</name>
    <dbReference type="NCBI Taxonomy" id="13427"/>
    <lineage>
        <taxon>Eukaryota</taxon>
        <taxon>Viridiplantae</taxon>
        <taxon>Streptophyta</taxon>
        <taxon>Embryophyta</taxon>
        <taxon>Tracheophyta</taxon>
        <taxon>Spermatophyta</taxon>
        <taxon>Magnoliopsida</taxon>
        <taxon>eudicotyledons</taxon>
        <taxon>Gunneridae</taxon>
        <taxon>Pentapetalae</taxon>
        <taxon>asterids</taxon>
        <taxon>campanulids</taxon>
        <taxon>Asterales</taxon>
        <taxon>Asteraceae</taxon>
        <taxon>Cichorioideae</taxon>
        <taxon>Cichorieae</taxon>
        <taxon>Cichoriinae</taxon>
        <taxon>Cichorium</taxon>
    </lineage>
</organism>
<sequence>MGSETTLSRAADSSGPRLGGTGLTVESSEDEGVEDTEEDDHAKVVADGDADTDADDYEEDVEVLLDSSSESSTTKVINFSSTQLHAEMVLPFGWFELILAAICYYCLSFYRQRRRIMIEWPFLAMLPALARSVSTIHDRCAQVLNHTGGTFLFKGPRFVNMNMLATVDPADIHYIMSSNFLNFPKGEEFREIFDVLGDGIFNSDYELWRSHRKITSALINNMKFLRFVTRMNNDKVANGLIPVLDYAASKDIVVDMQDVFQRLTFDTTCMFVTGYDPGCLSVDFKDVPFSRAMDDAEEAIFARHIVPRSVWKLQRWLGIGKEKKLTKAWKTLDDVIGGLISRKRKELSEGVVLKDDVKGVDMLTSLITEAQSFGDGFKYDDKFLRDTVLNLMIAGRDTTSSSLTWFLWLVVTHPRVEKKIRDEINAIIPSSEVEKFRIFETEESNKFVYLHAAFCEALRLYPPVPFQHKAPVQPDVIPSGHRVYPNMKILFSLYAMGRMKTIWGADSWEFKPERWITDKQMIRHEPSYKFLSFNAGPRTCIGKQVAFAQIKAVGATILHNYRFEMVEGHVVAPNVSVILYMKHGLKVRVARRWP</sequence>
<proteinExistence type="predicted"/>
<dbReference type="EMBL" id="CM042011">
    <property type="protein sequence ID" value="KAI3767676.1"/>
    <property type="molecule type" value="Genomic_DNA"/>
</dbReference>
<protein>
    <submittedName>
        <fullName evidence="1">Uncharacterized protein</fullName>
    </submittedName>
</protein>
<accession>A0ACB9F9M9</accession>
<gene>
    <name evidence="1" type="ORF">L2E82_18000</name>
</gene>
<evidence type="ECO:0000313" key="2">
    <source>
        <dbReference type="Proteomes" id="UP001055811"/>
    </source>
</evidence>
<evidence type="ECO:0000313" key="1">
    <source>
        <dbReference type="EMBL" id="KAI3767676.1"/>
    </source>
</evidence>
<comment type="caution">
    <text evidence="1">The sequence shown here is derived from an EMBL/GenBank/DDBJ whole genome shotgun (WGS) entry which is preliminary data.</text>
</comment>
<reference evidence="2" key="1">
    <citation type="journal article" date="2022" name="Mol. Ecol. Resour.">
        <title>The genomes of chicory, endive, great burdock and yacon provide insights into Asteraceae palaeo-polyploidization history and plant inulin production.</title>
        <authorList>
            <person name="Fan W."/>
            <person name="Wang S."/>
            <person name="Wang H."/>
            <person name="Wang A."/>
            <person name="Jiang F."/>
            <person name="Liu H."/>
            <person name="Zhao H."/>
            <person name="Xu D."/>
            <person name="Zhang Y."/>
        </authorList>
    </citation>
    <scope>NUCLEOTIDE SEQUENCE [LARGE SCALE GENOMIC DNA]</scope>
    <source>
        <strain evidence="2">cv. Punajuju</strain>
    </source>
</reference>
<reference evidence="1 2" key="2">
    <citation type="journal article" date="2022" name="Mol. Ecol. Resour.">
        <title>The genomes of chicory, endive, great burdock and yacon provide insights into Asteraceae paleo-polyploidization history and plant inulin production.</title>
        <authorList>
            <person name="Fan W."/>
            <person name="Wang S."/>
            <person name="Wang H."/>
            <person name="Wang A."/>
            <person name="Jiang F."/>
            <person name="Liu H."/>
            <person name="Zhao H."/>
            <person name="Xu D."/>
            <person name="Zhang Y."/>
        </authorList>
    </citation>
    <scope>NUCLEOTIDE SEQUENCE [LARGE SCALE GENOMIC DNA]</scope>
    <source>
        <strain evidence="2">cv. Punajuju</strain>
        <tissue evidence="1">Leaves</tissue>
    </source>
</reference>
<dbReference type="Proteomes" id="UP001055811">
    <property type="component" value="Linkage Group LG03"/>
</dbReference>
<keyword evidence="2" id="KW-1185">Reference proteome</keyword>
<name>A0ACB9F9M9_CICIN</name>